<keyword evidence="1" id="KW-0472">Membrane</keyword>
<keyword evidence="3" id="KW-1185">Reference proteome</keyword>
<evidence type="ECO:0000313" key="2">
    <source>
        <dbReference type="EMBL" id="SUA81264.1"/>
    </source>
</evidence>
<dbReference type="AlphaFoldDB" id="A0A378YVY3"/>
<protein>
    <submittedName>
        <fullName evidence="2">Uncharacterized protein</fullName>
    </submittedName>
</protein>
<dbReference type="InterPro" id="IPR028082">
    <property type="entry name" value="Peripla_BP_I"/>
</dbReference>
<name>A0A378YVY3_9NOCA</name>
<gene>
    <name evidence="2" type="ORF">NCTC1934_04690</name>
</gene>
<dbReference type="EMBL" id="UGRY01000002">
    <property type="protein sequence ID" value="SUA81264.1"/>
    <property type="molecule type" value="Genomic_DNA"/>
</dbReference>
<proteinExistence type="predicted"/>
<dbReference type="InterPro" id="IPR051010">
    <property type="entry name" value="BCAA_transport"/>
</dbReference>
<keyword evidence="1" id="KW-1133">Transmembrane helix</keyword>
<evidence type="ECO:0000313" key="3">
    <source>
        <dbReference type="Proteomes" id="UP000255467"/>
    </source>
</evidence>
<dbReference type="RefSeq" id="WP_081592515.1">
    <property type="nucleotide sequence ID" value="NZ_UGRY01000002.1"/>
</dbReference>
<reference evidence="2 3" key="1">
    <citation type="submission" date="2018-06" db="EMBL/GenBank/DDBJ databases">
        <authorList>
            <consortium name="Pathogen Informatics"/>
            <person name="Doyle S."/>
        </authorList>
    </citation>
    <scope>NUCLEOTIDE SEQUENCE [LARGE SCALE GENOMIC DNA]</scope>
    <source>
        <strain evidence="2 3">NCTC1934</strain>
    </source>
</reference>
<dbReference type="SUPFAM" id="SSF53822">
    <property type="entry name" value="Periplasmic binding protein-like I"/>
    <property type="match status" value="1"/>
</dbReference>
<dbReference type="PANTHER" id="PTHR30483:SF6">
    <property type="entry name" value="PERIPLASMIC BINDING PROTEIN OF ABC TRANSPORTER FOR NATURAL AMINO ACIDS"/>
    <property type="match status" value="1"/>
</dbReference>
<organism evidence="2 3">
    <name type="scientific">Nocardia otitidiscaviarum</name>
    <dbReference type="NCBI Taxonomy" id="1823"/>
    <lineage>
        <taxon>Bacteria</taxon>
        <taxon>Bacillati</taxon>
        <taxon>Actinomycetota</taxon>
        <taxon>Actinomycetes</taxon>
        <taxon>Mycobacteriales</taxon>
        <taxon>Nocardiaceae</taxon>
        <taxon>Nocardia</taxon>
    </lineage>
</organism>
<accession>A0A378YVY3</accession>
<keyword evidence="1" id="KW-0812">Transmembrane</keyword>
<dbReference type="OrthoDB" id="3440574at2"/>
<feature type="transmembrane region" description="Helical" evidence="1">
    <location>
        <begin position="20"/>
        <end position="39"/>
    </location>
</feature>
<dbReference type="Proteomes" id="UP000255467">
    <property type="component" value="Unassembled WGS sequence"/>
</dbReference>
<dbReference type="Gene3D" id="3.40.50.2300">
    <property type="match status" value="2"/>
</dbReference>
<sequence>MSGRSEPIAPPRPPWHRWAWIVGGTVLVVIALVAAFVVIPSVRDALRACGAGVTRTGESGECTGVTDGSYVFAPELDDVQRLIHAENQDVARRDENNVSVAVLLPMTLRPGDEVTMPWVRHQLQGAYLAQHAVNHDVTASGGRPLIRLLLANPGSGLRDWPRVVDELRRRADSDRIVAVTGIGLSTENAREAMEQLSESRLPVFASTLTADDLTGIGGFVRVSPTNSAQARAVADYLKPQHRTALLVQDRNPRDHYPQTLATAFSEGFVDADHRLAAPTEWYLSDAGSVANAFSLMLPNICAARPDVLYFAGRGAHATLLIKALAERQCTDWPITVATADDLSQYAAQDDAVSRTLGSGVRVVFTGLAHPQAWQVRPEAFSAGSIAKFTDSCDTCYPTLFPGDSLDDGVAIIAYDAVQAAAWSIRSAAGDTVADVGATDVLQVMNRLHGRSAISGASGSIAFDEMGNPIGKPIPVLELRSDAVPGFAGLSWPDS</sequence>
<dbReference type="PANTHER" id="PTHR30483">
    <property type="entry name" value="LEUCINE-SPECIFIC-BINDING PROTEIN"/>
    <property type="match status" value="1"/>
</dbReference>
<evidence type="ECO:0000256" key="1">
    <source>
        <dbReference type="SAM" id="Phobius"/>
    </source>
</evidence>